<dbReference type="RefSeq" id="WP_096612434.1">
    <property type="nucleotide sequence ID" value="NZ_NWVD01000004.1"/>
</dbReference>
<evidence type="ECO:0000256" key="1">
    <source>
        <dbReference type="SAM" id="SignalP"/>
    </source>
</evidence>
<feature type="chain" id="PRO_5011997440" description="DUF2190 domain-containing protein" evidence="1">
    <location>
        <begin position="21"/>
        <end position="109"/>
    </location>
</feature>
<feature type="signal peptide" evidence="1">
    <location>
        <begin position="1"/>
        <end position="20"/>
    </location>
</feature>
<evidence type="ECO:0008006" key="4">
    <source>
        <dbReference type="Google" id="ProtNLM"/>
    </source>
</evidence>
<name>A0A2A4HUX2_9SPHN</name>
<sequence length="109" mass="10871">MKNYIGRAAALMLAAPYAVASGGGALVGSIFGVAKSAIAQGARGPFELEGHYELPKDANAVAEGAKAYWDNTARVVTATAAGNTLIGAFTAARVAGATTAFVRLNGTVA</sequence>
<dbReference type="EMBL" id="NWVD01000004">
    <property type="protein sequence ID" value="PCG08692.1"/>
    <property type="molecule type" value="Genomic_DNA"/>
</dbReference>
<proteinExistence type="predicted"/>
<keyword evidence="3" id="KW-1185">Reference proteome</keyword>
<dbReference type="Proteomes" id="UP000218784">
    <property type="component" value="Unassembled WGS sequence"/>
</dbReference>
<dbReference type="Pfam" id="PF09956">
    <property type="entry name" value="Phage_cement_2"/>
    <property type="match status" value="1"/>
</dbReference>
<accession>A0A2A4HUX2</accession>
<keyword evidence="1" id="KW-0732">Signal</keyword>
<comment type="caution">
    <text evidence="2">The sequence shown here is derived from an EMBL/GenBank/DDBJ whole genome shotgun (WGS) entry which is preliminary data.</text>
</comment>
<dbReference type="PIRSF" id="PIRSF030771">
    <property type="entry name" value="UCP030771"/>
    <property type="match status" value="1"/>
</dbReference>
<organism evidence="2 3">
    <name type="scientific">Sphingomonas ginsenosidimutans</name>
    <dbReference type="NCBI Taxonomy" id="862134"/>
    <lineage>
        <taxon>Bacteria</taxon>
        <taxon>Pseudomonadati</taxon>
        <taxon>Pseudomonadota</taxon>
        <taxon>Alphaproteobacteria</taxon>
        <taxon>Sphingomonadales</taxon>
        <taxon>Sphingomonadaceae</taxon>
        <taxon>Sphingomonas</taxon>
    </lineage>
</organism>
<dbReference type="AlphaFoldDB" id="A0A2A4HUX2"/>
<gene>
    <name evidence="2" type="ORF">COA17_11080</name>
</gene>
<protein>
    <recommendedName>
        <fullName evidence="4">DUF2190 domain-containing protein</fullName>
    </recommendedName>
</protein>
<reference evidence="2 3" key="1">
    <citation type="submission" date="2017-09" db="EMBL/GenBank/DDBJ databases">
        <title>Sphingomonas ginsenosidimutans KACC 14949, whole genome shotgun sequence.</title>
        <authorList>
            <person name="Feng G."/>
            <person name="Zhu H."/>
        </authorList>
    </citation>
    <scope>NUCLEOTIDE SEQUENCE [LARGE SCALE GENOMIC DNA]</scope>
    <source>
        <strain evidence="2 3">KACC 14949</strain>
    </source>
</reference>
<dbReference type="InterPro" id="IPR011231">
    <property type="entry name" value="Phage_VT1-Sakai_H0018"/>
</dbReference>
<evidence type="ECO:0000313" key="3">
    <source>
        <dbReference type="Proteomes" id="UP000218784"/>
    </source>
</evidence>
<evidence type="ECO:0000313" key="2">
    <source>
        <dbReference type="EMBL" id="PCG08692.1"/>
    </source>
</evidence>